<dbReference type="PIRSF" id="PIRSF012608">
    <property type="entry name" value="UCP012608"/>
    <property type="match status" value="1"/>
</dbReference>
<gene>
    <name evidence="1" type="ORF">UFOPK1572_01098</name>
</gene>
<name>A0A6J6DNK8_9ZZZZ</name>
<protein>
    <submittedName>
        <fullName evidence="1">Unannotated protein</fullName>
    </submittedName>
</protein>
<dbReference type="AlphaFoldDB" id="A0A6J6DNK8"/>
<dbReference type="Pfam" id="PF10094">
    <property type="entry name" value="DUF2332"/>
    <property type="match status" value="1"/>
</dbReference>
<evidence type="ECO:0000313" key="1">
    <source>
        <dbReference type="EMBL" id="CAB4565712.1"/>
    </source>
</evidence>
<sequence>MLPCQGTATASYSCFVPSPPFSPDLTLFEEQDQVLLSLQVQAQTCEAMGSHMYARLFHDLALDYADNGRTYALLAGRSQRPIHDALPLRLAGALHRIVLQGKDERLARHYPSVGGKPREDFTADVIAYMRDHLDEIDVALTQQVQTNEVGRSVVHLTLLHWLTSLGIHDIDLLEVGASAGLNLNCDRYYACSHQLRMGDTTSPIRMMGDWFTHTPTVPPTGARIRRRRGTDISPVDVSDHDDAMRLLSFVWPDQKDRFARTKAAIEIAQQHRPIVDRQSADTWVRDQLERPREHATMIFHSIVWQYLGTHVQKNLTRAISEAGQYATPSTPLVWARMEPDGPHADVQVDIWNGQDEPQHFRVAEVGYHGYGLKWLL</sequence>
<organism evidence="1">
    <name type="scientific">freshwater metagenome</name>
    <dbReference type="NCBI Taxonomy" id="449393"/>
    <lineage>
        <taxon>unclassified sequences</taxon>
        <taxon>metagenomes</taxon>
        <taxon>ecological metagenomes</taxon>
    </lineage>
</organism>
<dbReference type="InterPro" id="IPR011200">
    <property type="entry name" value="UCP012608"/>
</dbReference>
<dbReference type="EMBL" id="CAEZTC010000144">
    <property type="protein sequence ID" value="CAB4565712.1"/>
    <property type="molecule type" value="Genomic_DNA"/>
</dbReference>
<proteinExistence type="predicted"/>
<accession>A0A6J6DNK8</accession>
<reference evidence="1" key="1">
    <citation type="submission" date="2020-05" db="EMBL/GenBank/DDBJ databases">
        <authorList>
            <person name="Chiriac C."/>
            <person name="Salcher M."/>
            <person name="Ghai R."/>
            <person name="Kavagutti S V."/>
        </authorList>
    </citation>
    <scope>NUCLEOTIDE SEQUENCE</scope>
</reference>